<organism evidence="1 2">
    <name type="scientific">Aspergillus sclerotialis</name>
    <dbReference type="NCBI Taxonomy" id="2070753"/>
    <lineage>
        <taxon>Eukaryota</taxon>
        <taxon>Fungi</taxon>
        <taxon>Dikarya</taxon>
        <taxon>Ascomycota</taxon>
        <taxon>Pezizomycotina</taxon>
        <taxon>Eurotiomycetes</taxon>
        <taxon>Eurotiomycetidae</taxon>
        <taxon>Eurotiales</taxon>
        <taxon>Aspergillaceae</taxon>
        <taxon>Aspergillus</taxon>
        <taxon>Aspergillus subgen. Polypaecilum</taxon>
    </lineage>
</organism>
<proteinExistence type="predicted"/>
<dbReference type="InterPro" id="IPR029063">
    <property type="entry name" value="SAM-dependent_MTases_sf"/>
</dbReference>
<dbReference type="EMBL" id="MVGC01000002">
    <property type="protein sequence ID" value="RJE27528.1"/>
    <property type="molecule type" value="Genomic_DNA"/>
</dbReference>
<protein>
    <recommendedName>
        <fullName evidence="3">Methyltransferase domain-containing protein</fullName>
    </recommendedName>
</protein>
<reference evidence="2" key="1">
    <citation type="submission" date="2017-02" db="EMBL/GenBank/DDBJ databases">
        <authorList>
            <person name="Tafer H."/>
            <person name="Lopandic K."/>
        </authorList>
    </citation>
    <scope>NUCLEOTIDE SEQUENCE [LARGE SCALE GENOMIC DNA]</scope>
    <source>
        <strain evidence="2">CBS 366.77</strain>
    </source>
</reference>
<name>A0A3A2ZWJ9_9EURO</name>
<evidence type="ECO:0008006" key="3">
    <source>
        <dbReference type="Google" id="ProtNLM"/>
    </source>
</evidence>
<dbReference type="OrthoDB" id="411785at2759"/>
<dbReference type="Gene3D" id="3.40.50.150">
    <property type="entry name" value="Vaccinia Virus protein VP39"/>
    <property type="match status" value="1"/>
</dbReference>
<accession>A0A3A2ZWJ9</accession>
<evidence type="ECO:0000313" key="2">
    <source>
        <dbReference type="Proteomes" id="UP000266188"/>
    </source>
</evidence>
<comment type="caution">
    <text evidence="1">The sequence shown here is derived from an EMBL/GenBank/DDBJ whole genome shotgun (WGS) entry which is preliminary data.</text>
</comment>
<dbReference type="AlphaFoldDB" id="A0A3A2ZWJ9"/>
<evidence type="ECO:0000313" key="1">
    <source>
        <dbReference type="EMBL" id="RJE27528.1"/>
    </source>
</evidence>
<dbReference type="STRING" id="2070753.A0A3A2ZWJ9"/>
<gene>
    <name evidence="1" type="ORF">PHISCL_00114</name>
</gene>
<dbReference type="Proteomes" id="UP000266188">
    <property type="component" value="Unassembled WGS sequence"/>
</dbReference>
<sequence>MGPDYDHAWFWDRKFARGEDIGEWLNSGEPLRDAVLTDLDGRVKRENPKVLHLGPGISKLGEKLCHSFGDRGWEGSGIVNVDFSIEAVRLGQEAENTKADSKAIMPWLHADLRSWNDLSTLAPFGPFDVIMDKSTCDAIATSEHKTFTPPSSSYTEDTKGICPTVLESIPKDEEATLSPVELLGLHLVPLTKKDSTWIALSYSSFRFDSPILQGYWAVVEKSPIQAPSGLAEGVAHAPKIYHWLYILRRK</sequence>
<keyword evidence="2" id="KW-1185">Reference proteome</keyword>